<gene>
    <name evidence="2" type="ORF">BJ987_005965</name>
</gene>
<dbReference type="EMBL" id="JAGGMR010000001">
    <property type="protein sequence ID" value="MBP2193064.1"/>
    <property type="molecule type" value="Genomic_DNA"/>
</dbReference>
<dbReference type="PROSITE" id="PS50075">
    <property type="entry name" value="CARRIER"/>
    <property type="match status" value="1"/>
</dbReference>
<proteinExistence type="predicted"/>
<keyword evidence="3" id="KW-1185">Reference proteome</keyword>
<dbReference type="InterPro" id="IPR009081">
    <property type="entry name" value="PP-bd_ACP"/>
</dbReference>
<accession>A0ABS4QMX8</accession>
<dbReference type="RefSeq" id="WP_209896330.1">
    <property type="nucleotide sequence ID" value="NZ_JAGGMR010000001.1"/>
</dbReference>
<comment type="caution">
    <text evidence="2">The sequence shown here is derived from an EMBL/GenBank/DDBJ whole genome shotgun (WGS) entry which is preliminary data.</text>
</comment>
<protein>
    <submittedName>
        <fullName evidence="2">Acyl carrier protein</fullName>
    </submittedName>
</protein>
<dbReference type="InterPro" id="IPR036736">
    <property type="entry name" value="ACP-like_sf"/>
</dbReference>
<evidence type="ECO:0000313" key="2">
    <source>
        <dbReference type="EMBL" id="MBP2193064.1"/>
    </source>
</evidence>
<dbReference type="Gene3D" id="1.10.1200.10">
    <property type="entry name" value="ACP-like"/>
    <property type="match status" value="1"/>
</dbReference>
<evidence type="ECO:0000259" key="1">
    <source>
        <dbReference type="PROSITE" id="PS50075"/>
    </source>
</evidence>
<evidence type="ECO:0000313" key="3">
    <source>
        <dbReference type="Proteomes" id="UP001519325"/>
    </source>
</evidence>
<name>A0ABS4QMX8_9NOCA</name>
<organism evidence="2 3">
    <name type="scientific">Nocardia goodfellowii</name>
    <dbReference type="NCBI Taxonomy" id="882446"/>
    <lineage>
        <taxon>Bacteria</taxon>
        <taxon>Bacillati</taxon>
        <taxon>Actinomycetota</taxon>
        <taxon>Actinomycetes</taxon>
        <taxon>Mycobacteriales</taxon>
        <taxon>Nocardiaceae</taxon>
        <taxon>Nocardia</taxon>
    </lineage>
</organism>
<reference evidence="2 3" key="1">
    <citation type="submission" date="2021-03" db="EMBL/GenBank/DDBJ databases">
        <title>Sequencing the genomes of 1000 actinobacteria strains.</title>
        <authorList>
            <person name="Klenk H.-P."/>
        </authorList>
    </citation>
    <scope>NUCLEOTIDE SEQUENCE [LARGE SCALE GENOMIC DNA]</scope>
    <source>
        <strain evidence="2 3">DSM 45516</strain>
    </source>
</reference>
<dbReference type="Pfam" id="PF00550">
    <property type="entry name" value="PP-binding"/>
    <property type="match status" value="1"/>
</dbReference>
<dbReference type="Proteomes" id="UP001519325">
    <property type="component" value="Unassembled WGS sequence"/>
</dbReference>
<dbReference type="SUPFAM" id="SSF47336">
    <property type="entry name" value="ACP-like"/>
    <property type="match status" value="1"/>
</dbReference>
<feature type="domain" description="Carrier" evidence="1">
    <location>
        <begin position="4"/>
        <end position="85"/>
    </location>
</feature>
<sequence>MAHSSTEEVTRAVAELVATATDGTIDAETAHRSEHTFAEAGMTSLSFLRLVDALEITYGIEIDLENDLDSMRTAALIVGYLRKQGIE</sequence>